<sequence length="266" mass="29099">MGNILEIKDLHVRLKKGGKELVRDVNLSVNNGQTLCIIGESGSGKTMTNKALLGILNPNVFEVSGSCIFCGQELIGMKPEALAQIRGNDLAIIMQNPMTAFAPTTRVGRQMAVPLLVHGKADKRTAYEKIMQMLEKMNLPQPEKIIRSYPHELSGGMLQRVMIALTLLLEPRMIIADESTTAVDAVSEEIILQEFVRIKKLGISLLVITHDFGVAAALADYIVVMKDGVLIEEGLPQQIFTAPSHEYTKELLGASLLTEGNYAKSM</sequence>
<name>A0A315ZP19_9FIRM</name>
<dbReference type="OrthoDB" id="9806285at2"/>
<keyword evidence="3" id="KW-0813">Transport</keyword>
<dbReference type="Gene3D" id="3.40.50.300">
    <property type="entry name" value="P-loop containing nucleotide triphosphate hydrolases"/>
    <property type="match status" value="1"/>
</dbReference>
<comment type="similarity">
    <text evidence="2">Belongs to the ABC transporter superfamily.</text>
</comment>
<keyword evidence="6" id="KW-0547">Nucleotide-binding</keyword>
<feature type="domain" description="ABC transporter" evidence="10">
    <location>
        <begin position="5"/>
        <end position="252"/>
    </location>
</feature>
<dbReference type="GO" id="GO:0005524">
    <property type="term" value="F:ATP binding"/>
    <property type="evidence" value="ECO:0007669"/>
    <property type="project" value="UniProtKB-KW"/>
</dbReference>
<dbReference type="InterPro" id="IPR027417">
    <property type="entry name" value="P-loop_NTPase"/>
</dbReference>
<dbReference type="Pfam" id="PF00005">
    <property type="entry name" value="ABC_tran"/>
    <property type="match status" value="1"/>
</dbReference>
<dbReference type="EMBL" id="UHJJ01000020">
    <property type="protein sequence ID" value="SUQ16035.1"/>
    <property type="molecule type" value="Genomic_DNA"/>
</dbReference>
<comment type="subcellular location">
    <subcellularLocation>
        <location evidence="1">Cell membrane</location>
        <topology evidence="1">Peripheral membrane protein</topology>
    </subcellularLocation>
</comment>
<dbReference type="AlphaFoldDB" id="A0A315ZP19"/>
<dbReference type="GO" id="GO:0005886">
    <property type="term" value="C:plasma membrane"/>
    <property type="evidence" value="ECO:0007669"/>
    <property type="project" value="UniProtKB-SubCell"/>
</dbReference>
<evidence type="ECO:0000259" key="10">
    <source>
        <dbReference type="PROSITE" id="PS50893"/>
    </source>
</evidence>
<dbReference type="SMART" id="SM00382">
    <property type="entry name" value="AAA"/>
    <property type="match status" value="1"/>
</dbReference>
<dbReference type="InterPro" id="IPR017871">
    <property type="entry name" value="ABC_transporter-like_CS"/>
</dbReference>
<keyword evidence="7 11" id="KW-0067">ATP-binding</keyword>
<evidence type="ECO:0000313" key="12">
    <source>
        <dbReference type="Proteomes" id="UP000254051"/>
    </source>
</evidence>
<dbReference type="InterPro" id="IPR003593">
    <property type="entry name" value="AAA+_ATPase"/>
</dbReference>
<reference evidence="12" key="1">
    <citation type="submission" date="2017-07" db="EMBL/GenBank/DDBJ databases">
        <authorList>
            <person name="Varghese N."/>
            <person name="Submissions S."/>
        </authorList>
    </citation>
    <scope>NUCLEOTIDE SEQUENCE [LARGE SCALE GENOMIC DNA]</scope>
    <source>
        <strain evidence="12">NLAE-zl-C134</strain>
    </source>
</reference>
<organism evidence="11 12">
    <name type="scientific">Faecalicatena contorta</name>
    <dbReference type="NCBI Taxonomy" id="39482"/>
    <lineage>
        <taxon>Bacteria</taxon>
        <taxon>Bacillati</taxon>
        <taxon>Bacillota</taxon>
        <taxon>Clostridia</taxon>
        <taxon>Lachnospirales</taxon>
        <taxon>Lachnospiraceae</taxon>
        <taxon>Faecalicatena</taxon>
    </lineage>
</organism>
<evidence type="ECO:0000256" key="2">
    <source>
        <dbReference type="ARBA" id="ARBA00005417"/>
    </source>
</evidence>
<dbReference type="PROSITE" id="PS50893">
    <property type="entry name" value="ABC_TRANSPORTER_2"/>
    <property type="match status" value="1"/>
</dbReference>
<keyword evidence="8" id="KW-1278">Translocase</keyword>
<dbReference type="SUPFAM" id="SSF52540">
    <property type="entry name" value="P-loop containing nucleoside triphosphate hydrolases"/>
    <property type="match status" value="1"/>
</dbReference>
<dbReference type="PANTHER" id="PTHR43297:SF14">
    <property type="entry name" value="ATPASE AAA-TYPE CORE DOMAIN-CONTAINING PROTEIN"/>
    <property type="match status" value="1"/>
</dbReference>
<dbReference type="PROSITE" id="PS00211">
    <property type="entry name" value="ABC_TRANSPORTER_1"/>
    <property type="match status" value="1"/>
</dbReference>
<dbReference type="GO" id="GO:0016887">
    <property type="term" value="F:ATP hydrolysis activity"/>
    <property type="evidence" value="ECO:0007669"/>
    <property type="project" value="InterPro"/>
</dbReference>
<evidence type="ECO:0000256" key="3">
    <source>
        <dbReference type="ARBA" id="ARBA00022448"/>
    </source>
</evidence>
<keyword evidence="9" id="KW-0472">Membrane</keyword>
<evidence type="ECO:0000256" key="8">
    <source>
        <dbReference type="ARBA" id="ARBA00022967"/>
    </source>
</evidence>
<evidence type="ECO:0000256" key="1">
    <source>
        <dbReference type="ARBA" id="ARBA00004202"/>
    </source>
</evidence>
<protein>
    <submittedName>
        <fullName evidence="11">Nickel transport system ATP-binding protein</fullName>
    </submittedName>
</protein>
<keyword evidence="4" id="KW-1003">Cell membrane</keyword>
<evidence type="ECO:0000256" key="4">
    <source>
        <dbReference type="ARBA" id="ARBA00022475"/>
    </source>
</evidence>
<gene>
    <name evidence="11" type="ORF">SAMN05216529_12018</name>
</gene>
<evidence type="ECO:0000256" key="9">
    <source>
        <dbReference type="ARBA" id="ARBA00023136"/>
    </source>
</evidence>
<dbReference type="PANTHER" id="PTHR43297">
    <property type="entry name" value="OLIGOPEPTIDE TRANSPORT ATP-BINDING PROTEIN APPD"/>
    <property type="match status" value="1"/>
</dbReference>
<keyword evidence="12" id="KW-1185">Reference proteome</keyword>
<evidence type="ECO:0000313" key="11">
    <source>
        <dbReference type="EMBL" id="SUQ16035.1"/>
    </source>
</evidence>
<dbReference type="CDD" id="cd03257">
    <property type="entry name" value="ABC_NikE_OppD_transporters"/>
    <property type="match status" value="1"/>
</dbReference>
<dbReference type="RefSeq" id="WP_109714392.1">
    <property type="nucleotide sequence ID" value="NZ_QGDS01000020.1"/>
</dbReference>
<dbReference type="InterPro" id="IPR050388">
    <property type="entry name" value="ABC_Ni/Peptide_Import"/>
</dbReference>
<proteinExistence type="inferred from homology"/>
<evidence type="ECO:0000256" key="6">
    <source>
        <dbReference type="ARBA" id="ARBA00022741"/>
    </source>
</evidence>
<evidence type="ECO:0000256" key="5">
    <source>
        <dbReference type="ARBA" id="ARBA00022519"/>
    </source>
</evidence>
<evidence type="ECO:0000256" key="7">
    <source>
        <dbReference type="ARBA" id="ARBA00022840"/>
    </source>
</evidence>
<dbReference type="Proteomes" id="UP000254051">
    <property type="component" value="Unassembled WGS sequence"/>
</dbReference>
<keyword evidence="5" id="KW-0997">Cell inner membrane</keyword>
<accession>A0A315ZP19</accession>
<dbReference type="InterPro" id="IPR003439">
    <property type="entry name" value="ABC_transporter-like_ATP-bd"/>
</dbReference>